<dbReference type="GO" id="GO:0016020">
    <property type="term" value="C:membrane"/>
    <property type="evidence" value="ECO:0007669"/>
    <property type="project" value="UniProtKB-SubCell"/>
</dbReference>
<evidence type="ECO:0000256" key="7">
    <source>
        <dbReference type="SAM" id="Phobius"/>
    </source>
</evidence>
<dbReference type="PANTHER" id="PTHR33048:SF47">
    <property type="entry name" value="INTEGRAL MEMBRANE PROTEIN-RELATED"/>
    <property type="match status" value="1"/>
</dbReference>
<evidence type="ECO:0000256" key="5">
    <source>
        <dbReference type="ARBA" id="ARBA00038359"/>
    </source>
</evidence>
<feature type="domain" description="Rhodopsin" evidence="8">
    <location>
        <begin position="1"/>
        <end position="239"/>
    </location>
</feature>
<feature type="transmembrane region" description="Helical" evidence="7">
    <location>
        <begin position="96"/>
        <end position="117"/>
    </location>
</feature>
<feature type="transmembrane region" description="Helical" evidence="7">
    <location>
        <begin position="221"/>
        <end position="242"/>
    </location>
</feature>
<comment type="similarity">
    <text evidence="5">Belongs to the SAT4 family.</text>
</comment>
<dbReference type="Pfam" id="PF20684">
    <property type="entry name" value="Fung_rhodopsin"/>
    <property type="match status" value="1"/>
</dbReference>
<proteinExistence type="inferred from homology"/>
<comment type="caution">
    <text evidence="9">The sequence shown here is derived from an EMBL/GenBank/DDBJ whole genome shotgun (WGS) entry which is preliminary data.</text>
</comment>
<evidence type="ECO:0000313" key="9">
    <source>
        <dbReference type="EMBL" id="KAF6235966.1"/>
    </source>
</evidence>
<feature type="transmembrane region" description="Helical" evidence="7">
    <location>
        <begin position="181"/>
        <end position="201"/>
    </location>
</feature>
<evidence type="ECO:0000313" key="10">
    <source>
        <dbReference type="Proteomes" id="UP000578531"/>
    </source>
</evidence>
<dbReference type="AlphaFoldDB" id="A0A8H6FW95"/>
<name>A0A8H6FW95_9LECA</name>
<dbReference type="EMBL" id="JACCJC010000021">
    <property type="protein sequence ID" value="KAF6235966.1"/>
    <property type="molecule type" value="Genomic_DNA"/>
</dbReference>
<reference evidence="9 10" key="1">
    <citation type="journal article" date="2020" name="Genomics">
        <title>Complete, high-quality genomes from long-read metagenomic sequencing of two wolf lichen thalli reveals enigmatic genome architecture.</title>
        <authorList>
            <person name="McKenzie S.K."/>
            <person name="Walston R.F."/>
            <person name="Allen J.L."/>
        </authorList>
    </citation>
    <scope>NUCLEOTIDE SEQUENCE [LARGE SCALE GENOMIC DNA]</scope>
    <source>
        <strain evidence="9">WasteWater2</strain>
    </source>
</reference>
<feature type="transmembrane region" description="Helical" evidence="7">
    <location>
        <begin position="149"/>
        <end position="169"/>
    </location>
</feature>
<organism evidence="9 10">
    <name type="scientific">Letharia columbiana</name>
    <dbReference type="NCBI Taxonomy" id="112416"/>
    <lineage>
        <taxon>Eukaryota</taxon>
        <taxon>Fungi</taxon>
        <taxon>Dikarya</taxon>
        <taxon>Ascomycota</taxon>
        <taxon>Pezizomycotina</taxon>
        <taxon>Lecanoromycetes</taxon>
        <taxon>OSLEUM clade</taxon>
        <taxon>Lecanoromycetidae</taxon>
        <taxon>Lecanorales</taxon>
        <taxon>Lecanorineae</taxon>
        <taxon>Parmeliaceae</taxon>
        <taxon>Letharia</taxon>
    </lineage>
</organism>
<evidence type="ECO:0000256" key="3">
    <source>
        <dbReference type="ARBA" id="ARBA00022989"/>
    </source>
</evidence>
<feature type="transmembrane region" description="Helical" evidence="7">
    <location>
        <begin position="12"/>
        <end position="36"/>
    </location>
</feature>
<gene>
    <name evidence="9" type="ORF">HO173_005594</name>
</gene>
<keyword evidence="4 7" id="KW-0472">Membrane</keyword>
<dbReference type="InterPro" id="IPR052337">
    <property type="entry name" value="SAT4-like"/>
</dbReference>
<evidence type="ECO:0000259" key="8">
    <source>
        <dbReference type="Pfam" id="PF20684"/>
    </source>
</evidence>
<accession>A0A8H6FW95</accession>
<comment type="subcellular location">
    <subcellularLocation>
        <location evidence="1">Membrane</location>
        <topology evidence="1">Multi-pass membrane protein</topology>
    </subcellularLocation>
</comment>
<keyword evidence="3 7" id="KW-1133">Transmembrane helix</keyword>
<evidence type="ECO:0000256" key="2">
    <source>
        <dbReference type="ARBA" id="ARBA00022692"/>
    </source>
</evidence>
<dbReference type="OrthoDB" id="10017208at2759"/>
<protein>
    <recommendedName>
        <fullName evidence="8">Rhodopsin domain-containing protein</fullName>
    </recommendedName>
</protein>
<dbReference type="Proteomes" id="UP000578531">
    <property type="component" value="Unassembled WGS sequence"/>
</dbReference>
<evidence type="ECO:0000256" key="6">
    <source>
        <dbReference type="SAM" id="MobiDB-lite"/>
    </source>
</evidence>
<evidence type="ECO:0000256" key="1">
    <source>
        <dbReference type="ARBA" id="ARBA00004141"/>
    </source>
</evidence>
<evidence type="ECO:0000256" key="4">
    <source>
        <dbReference type="ARBA" id="ARBA00023136"/>
    </source>
</evidence>
<keyword evidence="2 7" id="KW-0812">Transmembrane</keyword>
<feature type="region of interest" description="Disordered" evidence="6">
    <location>
        <begin position="275"/>
        <end position="295"/>
    </location>
</feature>
<dbReference type="InterPro" id="IPR049326">
    <property type="entry name" value="Rhodopsin_dom_fungi"/>
</dbReference>
<sequence>MRLISRRISAARFWWDDVLIVISLLDSYATYVMVFIDIHHGMGRHAQFVEVPQRMVLLKMIYASDVNYPFSISTIKLAILLFYLRLFGSRTGFRKVLYMTGALVISCFIGKSFTAIFRCTPISAAFVSDTFYQEQHCIDTNAYLIPTSVFNVTLDVWILVLPLYIVWTLKLSPRRKCGLSGIFLLGAFTIGASIARTYFVFNVDLSDITWSSVTPINWSSVETSVGIISACLPTLLPVLGVLDRKVQKTTTFWRRLINRSKDLWYLDSSVRQKEETHPTSNEKMAAPPLSLGDVSWRRPNDEGFGYDDAFKENGLKHPSP</sequence>
<keyword evidence="10" id="KW-1185">Reference proteome</keyword>
<dbReference type="RefSeq" id="XP_037165318.1">
    <property type="nucleotide sequence ID" value="XM_037307509.1"/>
</dbReference>
<dbReference type="GeneID" id="59287256"/>
<feature type="transmembrane region" description="Helical" evidence="7">
    <location>
        <begin position="66"/>
        <end position="84"/>
    </location>
</feature>
<dbReference type="PANTHER" id="PTHR33048">
    <property type="entry name" value="PTH11-LIKE INTEGRAL MEMBRANE PROTEIN (AFU_ORTHOLOGUE AFUA_5G11245)"/>
    <property type="match status" value="1"/>
</dbReference>